<dbReference type="PANTHER" id="PTHR31540:SF1">
    <property type="entry name" value="CENTROSOMAL PROTEIN OF 131 KDA"/>
    <property type="match status" value="1"/>
</dbReference>
<dbReference type="EMBL" id="JBJKFK010003113">
    <property type="protein sequence ID" value="KAL3310250.1"/>
    <property type="molecule type" value="Genomic_DNA"/>
</dbReference>
<keyword evidence="1" id="KW-0175">Coiled coil</keyword>
<evidence type="ECO:0000256" key="1">
    <source>
        <dbReference type="SAM" id="Coils"/>
    </source>
</evidence>
<organism evidence="2 3">
    <name type="scientific">Cichlidogyrus casuarinus</name>
    <dbReference type="NCBI Taxonomy" id="1844966"/>
    <lineage>
        <taxon>Eukaryota</taxon>
        <taxon>Metazoa</taxon>
        <taxon>Spiralia</taxon>
        <taxon>Lophotrochozoa</taxon>
        <taxon>Platyhelminthes</taxon>
        <taxon>Monogenea</taxon>
        <taxon>Monopisthocotylea</taxon>
        <taxon>Dactylogyridea</taxon>
        <taxon>Ancyrocephalidae</taxon>
        <taxon>Cichlidogyrus</taxon>
    </lineage>
</organism>
<feature type="coiled-coil region" evidence="1">
    <location>
        <begin position="207"/>
        <end position="402"/>
    </location>
</feature>
<sequence>MTIKGMEAQLAKILSSHQQQIAQLKEQTALQIKQADERAFSQYTQQVEDLRQILLKEQEAHTQKELEAAKNRYERMMEEERASLEGNRRRIMLEREEERNHLEELLAKCKSELIDLKKDREDTITKMKEEHSVETQQLAKDLDTRYKTQMEEMARRGEEEKKSWEEHNNSMYEAKIIARERDLRMQLKKERDQQIQLALTKLETKVLEDEKMIEAQAESKIKRLTDRYENEINQLEASERSMSEKYTQIKAQNLELVTERDRLKVQFGQKDQQLQELDQVYEKLNKERCNLQDVIRQEFADRLVSLDSENKRMKNKLAELKATLTVQEDTHASDMAKLKADNETAMEQVRCKIRELSEKKESELSSLKTRYQAEVDELEAQLDSANRRVGHFEELMDEQRKQLLLLNQQASNSTKKSTFLKK</sequence>
<protein>
    <submittedName>
        <fullName evidence="2">Centrosomal protein of 131 kDa</fullName>
    </submittedName>
</protein>
<comment type="caution">
    <text evidence="2">The sequence shown here is derived from an EMBL/GenBank/DDBJ whole genome shotgun (WGS) entry which is preliminary data.</text>
</comment>
<name>A0ABD2PS02_9PLAT</name>
<reference evidence="2 3" key="1">
    <citation type="submission" date="2024-11" db="EMBL/GenBank/DDBJ databases">
        <title>Adaptive evolution of stress response genes in parasites aligns with host niche diversity.</title>
        <authorList>
            <person name="Hahn C."/>
            <person name="Resl P."/>
        </authorList>
    </citation>
    <scope>NUCLEOTIDE SEQUENCE [LARGE SCALE GENOMIC DNA]</scope>
    <source>
        <strain evidence="2">EGGRZ-B1_66</strain>
        <tissue evidence="2">Body</tissue>
    </source>
</reference>
<keyword evidence="3" id="KW-1185">Reference proteome</keyword>
<evidence type="ECO:0000313" key="2">
    <source>
        <dbReference type="EMBL" id="KAL3310250.1"/>
    </source>
</evidence>
<dbReference type="PANTHER" id="PTHR31540">
    <property type="entry name" value="CENTROSOMAL PROTEIN OF 131 KDA"/>
    <property type="match status" value="1"/>
</dbReference>
<dbReference type="AlphaFoldDB" id="A0ABD2PS02"/>
<feature type="coiled-coil region" evidence="1">
    <location>
        <begin position="59"/>
        <end position="119"/>
    </location>
</feature>
<dbReference type="Proteomes" id="UP001626550">
    <property type="component" value="Unassembled WGS sequence"/>
</dbReference>
<gene>
    <name evidence="2" type="primary">AZI1_2</name>
    <name evidence="2" type="ORF">Ciccas_011187</name>
</gene>
<accession>A0ABD2PS02</accession>
<proteinExistence type="predicted"/>
<dbReference type="InterPro" id="IPR030465">
    <property type="entry name" value="CEP131"/>
</dbReference>
<evidence type="ECO:0000313" key="3">
    <source>
        <dbReference type="Proteomes" id="UP001626550"/>
    </source>
</evidence>